<gene>
    <name evidence="6" type="ORF">C7B65_08380</name>
</gene>
<dbReference type="PANTHER" id="PTHR35371">
    <property type="entry name" value="INNER MEMBRANE PROTEIN"/>
    <property type="match status" value="1"/>
</dbReference>
<keyword evidence="2 5" id="KW-0812">Transmembrane</keyword>
<feature type="transmembrane region" description="Helical" evidence="5">
    <location>
        <begin position="69"/>
        <end position="86"/>
    </location>
</feature>
<feature type="transmembrane region" description="Helical" evidence="5">
    <location>
        <begin position="119"/>
        <end position="141"/>
    </location>
</feature>
<dbReference type="Pfam" id="PF01124">
    <property type="entry name" value="MAPEG"/>
    <property type="match status" value="1"/>
</dbReference>
<dbReference type="STRING" id="1920490.GCA_001895925_03833"/>
<reference evidence="6 7" key="1">
    <citation type="submission" date="2018-02" db="EMBL/GenBank/DDBJ databases">
        <authorList>
            <person name="Cohen D.B."/>
            <person name="Kent A.D."/>
        </authorList>
    </citation>
    <scope>NUCLEOTIDE SEQUENCE [LARGE SCALE GENOMIC DNA]</scope>
    <source>
        <strain evidence="6 7">ULC007</strain>
    </source>
</reference>
<protein>
    <submittedName>
        <fullName evidence="6">MAPEG family protein</fullName>
    </submittedName>
</protein>
<reference evidence="6 7" key="2">
    <citation type="submission" date="2018-03" db="EMBL/GenBank/DDBJ databases">
        <title>The ancient ancestry and fast evolution of plastids.</title>
        <authorList>
            <person name="Moore K.R."/>
            <person name="Magnabosco C."/>
            <person name="Momper L."/>
            <person name="Gold D.A."/>
            <person name="Bosak T."/>
            <person name="Fournier G.P."/>
        </authorList>
    </citation>
    <scope>NUCLEOTIDE SEQUENCE [LARGE SCALE GENOMIC DNA]</scope>
    <source>
        <strain evidence="6 7">ULC007</strain>
    </source>
</reference>
<keyword evidence="3 5" id="KW-1133">Transmembrane helix</keyword>
<dbReference type="PANTHER" id="PTHR35371:SF1">
    <property type="entry name" value="BLR7753 PROTEIN"/>
    <property type="match status" value="1"/>
</dbReference>
<dbReference type="Gene3D" id="1.20.120.550">
    <property type="entry name" value="Membrane associated eicosanoid/glutathione metabolism-like domain"/>
    <property type="match status" value="1"/>
</dbReference>
<evidence type="ECO:0000256" key="3">
    <source>
        <dbReference type="ARBA" id="ARBA00022989"/>
    </source>
</evidence>
<evidence type="ECO:0000313" key="6">
    <source>
        <dbReference type="EMBL" id="PSB20064.1"/>
    </source>
</evidence>
<evidence type="ECO:0000256" key="1">
    <source>
        <dbReference type="ARBA" id="ARBA00004370"/>
    </source>
</evidence>
<dbReference type="SUPFAM" id="SSF161084">
    <property type="entry name" value="MAPEG domain-like"/>
    <property type="match status" value="1"/>
</dbReference>
<keyword evidence="4 5" id="KW-0472">Membrane</keyword>
<dbReference type="InterPro" id="IPR001129">
    <property type="entry name" value="Membr-assoc_MAPEG"/>
</dbReference>
<comment type="subcellular location">
    <subcellularLocation>
        <location evidence="1">Membrane</location>
    </subcellularLocation>
</comment>
<dbReference type="OrthoDB" id="513661at2"/>
<comment type="caution">
    <text evidence="6">The sequence shown here is derived from an EMBL/GenBank/DDBJ whole genome shotgun (WGS) entry which is preliminary data.</text>
</comment>
<keyword evidence="7" id="KW-1185">Reference proteome</keyword>
<evidence type="ECO:0000256" key="5">
    <source>
        <dbReference type="SAM" id="Phobius"/>
    </source>
</evidence>
<proteinExistence type="predicted"/>
<evidence type="ECO:0000256" key="4">
    <source>
        <dbReference type="ARBA" id="ARBA00023136"/>
    </source>
</evidence>
<feature type="transmembrane region" description="Helical" evidence="5">
    <location>
        <begin position="12"/>
        <end position="35"/>
    </location>
</feature>
<sequence>MSVFGLSTSTILLSAIAAAAVLVYLPFLVVGYARVTAGYDKEMRAAPRAAFDKLPAFGQRATWAHQNSWESFMLFSVAALMAYVTGQTSESVTWAAIAYLPIRLIYSAAYIFNVPILRSLMFALGSTCIFTLIAASITSTIKG</sequence>
<name>A0A2T1DHZ9_9CYAN</name>
<dbReference type="InterPro" id="IPR023352">
    <property type="entry name" value="MAPEG-like_dom_sf"/>
</dbReference>
<organism evidence="6 7">
    <name type="scientific">Phormidesmis priestleyi ULC007</name>
    <dbReference type="NCBI Taxonomy" id="1920490"/>
    <lineage>
        <taxon>Bacteria</taxon>
        <taxon>Bacillati</taxon>
        <taxon>Cyanobacteriota</taxon>
        <taxon>Cyanophyceae</taxon>
        <taxon>Leptolyngbyales</taxon>
        <taxon>Leptolyngbyaceae</taxon>
        <taxon>Phormidesmis</taxon>
    </lineage>
</organism>
<dbReference type="EMBL" id="PVWG01000007">
    <property type="protein sequence ID" value="PSB20064.1"/>
    <property type="molecule type" value="Genomic_DNA"/>
</dbReference>
<evidence type="ECO:0000256" key="2">
    <source>
        <dbReference type="ARBA" id="ARBA00022692"/>
    </source>
</evidence>
<feature type="transmembrane region" description="Helical" evidence="5">
    <location>
        <begin position="92"/>
        <end position="112"/>
    </location>
</feature>
<accession>A0A2T1DHZ9</accession>
<dbReference type="GO" id="GO:0016020">
    <property type="term" value="C:membrane"/>
    <property type="evidence" value="ECO:0007669"/>
    <property type="project" value="UniProtKB-SubCell"/>
</dbReference>
<dbReference type="Proteomes" id="UP000238634">
    <property type="component" value="Unassembled WGS sequence"/>
</dbReference>
<dbReference type="RefSeq" id="WP_073070922.1">
    <property type="nucleotide sequence ID" value="NZ_MPPI01000009.1"/>
</dbReference>
<dbReference type="AlphaFoldDB" id="A0A2T1DHZ9"/>
<evidence type="ECO:0000313" key="7">
    <source>
        <dbReference type="Proteomes" id="UP000238634"/>
    </source>
</evidence>